<dbReference type="EMBL" id="BARS01012097">
    <property type="protein sequence ID" value="GAF97053.1"/>
    <property type="molecule type" value="Genomic_DNA"/>
</dbReference>
<dbReference type="AlphaFoldDB" id="X0TU13"/>
<dbReference type="SUPFAM" id="SSF52540">
    <property type="entry name" value="P-loop containing nucleoside triphosphate hydrolases"/>
    <property type="match status" value="1"/>
</dbReference>
<evidence type="ECO:0000313" key="5">
    <source>
        <dbReference type="EMBL" id="GAF97053.1"/>
    </source>
</evidence>
<dbReference type="CDD" id="cd18116">
    <property type="entry name" value="ATP-synt_F1_alpha_N"/>
    <property type="match status" value="1"/>
</dbReference>
<evidence type="ECO:0000256" key="1">
    <source>
        <dbReference type="ARBA" id="ARBA00008936"/>
    </source>
</evidence>
<name>X0TU13_9ZZZZ</name>
<dbReference type="Gene3D" id="3.40.50.300">
    <property type="entry name" value="P-loop containing nucleotide triphosphate hydrolases"/>
    <property type="match status" value="1"/>
</dbReference>
<dbReference type="GO" id="GO:0046933">
    <property type="term" value="F:proton-transporting ATP synthase activity, rotational mechanism"/>
    <property type="evidence" value="ECO:0007669"/>
    <property type="project" value="InterPro"/>
</dbReference>
<keyword evidence="2" id="KW-0813">Transport</keyword>
<dbReference type="GO" id="GO:0045259">
    <property type="term" value="C:proton-transporting ATP synthase complex"/>
    <property type="evidence" value="ECO:0007669"/>
    <property type="project" value="InterPro"/>
</dbReference>
<keyword evidence="3" id="KW-0406">Ion transport</keyword>
<protein>
    <recommendedName>
        <fullName evidence="4">ATPase F1/V1/A1 complex alpha/beta subunit N-terminal domain-containing protein</fullName>
    </recommendedName>
</protein>
<organism evidence="5">
    <name type="scientific">marine sediment metagenome</name>
    <dbReference type="NCBI Taxonomy" id="412755"/>
    <lineage>
        <taxon>unclassified sequences</taxon>
        <taxon>metagenomes</taxon>
        <taxon>ecological metagenomes</taxon>
    </lineage>
</organism>
<dbReference type="GO" id="GO:0005524">
    <property type="term" value="F:ATP binding"/>
    <property type="evidence" value="ECO:0007669"/>
    <property type="project" value="UniProtKB-KW"/>
</dbReference>
<comment type="similarity">
    <text evidence="1">Belongs to the ATPase alpha/beta chains family.</text>
</comment>
<dbReference type="InterPro" id="IPR005294">
    <property type="entry name" value="ATP_synth_F1_asu"/>
</dbReference>
<accession>X0TU13</accession>
<evidence type="ECO:0000259" key="4">
    <source>
        <dbReference type="Pfam" id="PF02874"/>
    </source>
</evidence>
<feature type="non-terminal residue" evidence="5">
    <location>
        <position position="181"/>
    </location>
</feature>
<dbReference type="InterPro" id="IPR027417">
    <property type="entry name" value="P-loop_NTPase"/>
</dbReference>
<comment type="caution">
    <text evidence="5">The sequence shown here is derived from an EMBL/GenBank/DDBJ whole genome shotgun (WGS) entry which is preliminary data.</text>
</comment>
<proteinExistence type="inferred from homology"/>
<sequence>MNVTRVEQLPGTDEALAELRRQIESFRFALRPVSIGTVTDVGDGIARISGLMDVMLGEMIEFEDDTIGMALSLEAQSVGAVVLGSDEHILEGSTVKALGHVVSVPVGDALLGRVVDALGRPIDQNGPVATKRLRGVEQAAPGIIDRVPVNVPLQTGIKVIDALVPIGRGQRELIIGDRQTG</sequence>
<dbReference type="Pfam" id="PF02874">
    <property type="entry name" value="ATP-synt_ab_N"/>
    <property type="match status" value="1"/>
</dbReference>
<reference evidence="5" key="1">
    <citation type="journal article" date="2014" name="Front. Microbiol.">
        <title>High frequency of phylogenetically diverse reductive dehalogenase-homologous genes in deep subseafloor sedimentary metagenomes.</title>
        <authorList>
            <person name="Kawai M."/>
            <person name="Futagami T."/>
            <person name="Toyoda A."/>
            <person name="Takaki Y."/>
            <person name="Nishi S."/>
            <person name="Hori S."/>
            <person name="Arai W."/>
            <person name="Tsubouchi T."/>
            <person name="Morono Y."/>
            <person name="Uchiyama I."/>
            <person name="Ito T."/>
            <person name="Fujiyama A."/>
            <person name="Inagaki F."/>
            <person name="Takami H."/>
        </authorList>
    </citation>
    <scope>NUCLEOTIDE SEQUENCE</scope>
    <source>
        <strain evidence="5">Expedition CK06-06</strain>
    </source>
</reference>
<dbReference type="Gene3D" id="2.40.30.20">
    <property type="match status" value="1"/>
</dbReference>
<dbReference type="PANTHER" id="PTHR48082">
    <property type="entry name" value="ATP SYNTHASE SUBUNIT ALPHA, MITOCHONDRIAL"/>
    <property type="match status" value="1"/>
</dbReference>
<dbReference type="PANTHER" id="PTHR48082:SF2">
    <property type="entry name" value="ATP SYNTHASE SUBUNIT ALPHA, MITOCHONDRIAL"/>
    <property type="match status" value="1"/>
</dbReference>
<dbReference type="SUPFAM" id="SSF50615">
    <property type="entry name" value="N-terminal domain of alpha and beta subunits of F1 ATP synthase"/>
    <property type="match status" value="1"/>
</dbReference>
<dbReference type="InterPro" id="IPR036121">
    <property type="entry name" value="ATPase_F1/V1/A1_a/bsu_N_sf"/>
</dbReference>
<gene>
    <name evidence="5" type="ORF">S01H1_21725</name>
</gene>
<feature type="domain" description="ATPase F1/V1/A1 complex alpha/beta subunit N-terminal" evidence="4">
    <location>
        <begin position="35"/>
        <end position="99"/>
    </location>
</feature>
<evidence type="ECO:0000256" key="3">
    <source>
        <dbReference type="ARBA" id="ARBA00023065"/>
    </source>
</evidence>
<dbReference type="GO" id="GO:0043531">
    <property type="term" value="F:ADP binding"/>
    <property type="evidence" value="ECO:0007669"/>
    <property type="project" value="TreeGrafter"/>
</dbReference>
<dbReference type="InterPro" id="IPR023366">
    <property type="entry name" value="ATP_synth_asu-like_sf"/>
</dbReference>
<dbReference type="InterPro" id="IPR004100">
    <property type="entry name" value="ATPase_F1/V1/A1_a/bsu_N"/>
</dbReference>
<evidence type="ECO:0000256" key="2">
    <source>
        <dbReference type="ARBA" id="ARBA00022448"/>
    </source>
</evidence>